<dbReference type="InterPro" id="IPR052559">
    <property type="entry name" value="V-haloperoxidase"/>
</dbReference>
<feature type="domain" description="Vanadium chloroperoxidase N-terminal" evidence="2">
    <location>
        <begin position="5"/>
        <end position="155"/>
    </location>
</feature>
<dbReference type="CDD" id="cd03398">
    <property type="entry name" value="PAP2_haloperoxidase"/>
    <property type="match status" value="1"/>
</dbReference>
<keyword evidence="4" id="KW-1185">Reference proteome</keyword>
<dbReference type="Pfam" id="PF17897">
    <property type="entry name" value="VCPO_N"/>
    <property type="match status" value="1"/>
</dbReference>
<dbReference type="EMBL" id="JACXAE010000009">
    <property type="protein sequence ID" value="MBD2770895.1"/>
    <property type="molecule type" value="Genomic_DNA"/>
</dbReference>
<proteinExistence type="predicted"/>
<feature type="region of interest" description="Disordered" evidence="1">
    <location>
        <begin position="302"/>
        <end position="338"/>
    </location>
</feature>
<evidence type="ECO:0000313" key="4">
    <source>
        <dbReference type="Proteomes" id="UP000629098"/>
    </source>
</evidence>
<reference evidence="3" key="1">
    <citation type="submission" date="2020-09" db="EMBL/GenBank/DDBJ databases">
        <title>Iningainema tapete sp. nov. (Scytonemataceae, Cyanobacteria) from greenhouses in central Florida (USA) produces two types of nodularin with biosynthetic potential for microcystin-LR and anabaenopeptins.</title>
        <authorList>
            <person name="Berthold D.E."/>
            <person name="Lefler F.W."/>
            <person name="Huang I.-S."/>
            <person name="Abdulla H."/>
            <person name="Zimba P.V."/>
            <person name="Laughinghouse H.D. IV."/>
        </authorList>
    </citation>
    <scope>NUCLEOTIDE SEQUENCE</scope>
    <source>
        <strain evidence="3">BLCCT55</strain>
    </source>
</reference>
<dbReference type="PANTHER" id="PTHR34599">
    <property type="entry name" value="PEROXIDASE-RELATED"/>
    <property type="match status" value="1"/>
</dbReference>
<dbReference type="InterPro" id="IPR016119">
    <property type="entry name" value="Br/Cl_peroxidase_C"/>
</dbReference>
<evidence type="ECO:0000313" key="3">
    <source>
        <dbReference type="EMBL" id="MBD2770895.1"/>
    </source>
</evidence>
<name>A0A8J7C9D3_9CYAN</name>
<sequence>MSDAVLQWNSIALQVVANDHTPDIVNRPDQGGPTRTSRALAIVHAAIFDAVNSIDGSFTPYLTSIPGVSTASIEAAVAKAAFKTLVHLYPSQKDFLKKALTEALEIIPDGESKEQGLQVGKEIATQILAARSNDNSDLDQSYVPGLLPGLHREDPLNPGQGFLTPRWGAVTPFTLNRNGGQGTPAFRAPAPPALISDEYTIAFNEVKDKGGDGKKTCTSRTQEETEIGIFWAYDGTPRLGPPPRLYNQIAQQIAKDQNNKLVENARLFALVNLAMADAGIQCWDTKFFYNIWRPILGIREADPGTGPSGQGDGNPATIGDPCWTPLGAPNTNRPGGRNFTPNFPAYTSGHATFGAALFQTLKRFYCTDTIAFTIVSDEFNGQNVDVDGTVRPLKPRSFNSFSEASEENGQSRIYLGIHWQFDKVEGIRAGEAIADFVFDNFLQPTKH</sequence>
<dbReference type="InterPro" id="IPR041067">
    <property type="entry name" value="VCPO_N"/>
</dbReference>
<dbReference type="Gene3D" id="1.10.606.10">
    <property type="entry name" value="Vanadium-containing Chloroperoxidase, domain 2"/>
    <property type="match status" value="1"/>
</dbReference>
<organism evidence="3 4">
    <name type="scientific">Iningainema tapete BLCC-T55</name>
    <dbReference type="NCBI Taxonomy" id="2748662"/>
    <lineage>
        <taxon>Bacteria</taxon>
        <taxon>Bacillati</taxon>
        <taxon>Cyanobacteriota</taxon>
        <taxon>Cyanophyceae</taxon>
        <taxon>Nostocales</taxon>
        <taxon>Scytonemataceae</taxon>
        <taxon>Iningainema tapete</taxon>
    </lineage>
</organism>
<accession>A0A8J7C9D3</accession>
<gene>
    <name evidence="3" type="ORF">ICL16_01840</name>
</gene>
<protein>
    <submittedName>
        <fullName evidence="3">Phosphatase PAP2 family protein</fullName>
    </submittedName>
</protein>
<dbReference type="InterPro" id="IPR036938">
    <property type="entry name" value="PAP2/HPO_sf"/>
</dbReference>
<dbReference type="SUPFAM" id="SSF48317">
    <property type="entry name" value="Acid phosphatase/Vanadium-dependent haloperoxidase"/>
    <property type="match status" value="1"/>
</dbReference>
<dbReference type="RefSeq" id="WP_190825175.1">
    <property type="nucleotide sequence ID" value="NZ_CAWPPI010000009.1"/>
</dbReference>
<dbReference type="AlphaFoldDB" id="A0A8J7C9D3"/>
<evidence type="ECO:0000259" key="2">
    <source>
        <dbReference type="Pfam" id="PF17897"/>
    </source>
</evidence>
<dbReference type="PANTHER" id="PTHR34599:SF1">
    <property type="entry name" value="PHOSPHATIDIC ACID PHOSPHATASE TYPE 2_HALOPEROXIDASE DOMAIN-CONTAINING PROTEIN"/>
    <property type="match status" value="1"/>
</dbReference>
<dbReference type="Gene3D" id="1.20.144.10">
    <property type="entry name" value="Phosphatidic acid phosphatase type 2/haloperoxidase"/>
    <property type="match status" value="1"/>
</dbReference>
<dbReference type="GO" id="GO:0004601">
    <property type="term" value="F:peroxidase activity"/>
    <property type="evidence" value="ECO:0007669"/>
    <property type="project" value="InterPro"/>
</dbReference>
<dbReference type="Proteomes" id="UP000629098">
    <property type="component" value="Unassembled WGS sequence"/>
</dbReference>
<evidence type="ECO:0000256" key="1">
    <source>
        <dbReference type="SAM" id="MobiDB-lite"/>
    </source>
</evidence>
<comment type="caution">
    <text evidence="3">The sequence shown here is derived from an EMBL/GenBank/DDBJ whole genome shotgun (WGS) entry which is preliminary data.</text>
</comment>